<reference evidence="3" key="1">
    <citation type="submission" date="2013-03" db="EMBL/GenBank/DDBJ databases">
        <title>The Genome Sequence of Anopheles minimus MINIMUS1.</title>
        <authorList>
            <consortium name="The Broad Institute Genomics Platform"/>
            <person name="Neafsey D.E."/>
            <person name="Walton C."/>
            <person name="Walker B."/>
            <person name="Young S.K."/>
            <person name="Zeng Q."/>
            <person name="Gargeya S."/>
            <person name="Fitzgerald M."/>
            <person name="Haas B."/>
            <person name="Abouelleil A."/>
            <person name="Allen A.W."/>
            <person name="Alvarado L."/>
            <person name="Arachchi H.M."/>
            <person name="Berlin A.M."/>
            <person name="Chapman S.B."/>
            <person name="Gainer-Dewar J."/>
            <person name="Goldberg J."/>
            <person name="Griggs A."/>
            <person name="Gujja S."/>
            <person name="Hansen M."/>
            <person name="Howarth C."/>
            <person name="Imamovic A."/>
            <person name="Ireland A."/>
            <person name="Larimer J."/>
            <person name="McCowan C."/>
            <person name="Murphy C."/>
            <person name="Pearson M."/>
            <person name="Poon T.W."/>
            <person name="Priest M."/>
            <person name="Roberts A."/>
            <person name="Saif S."/>
            <person name="Shea T."/>
            <person name="Sisk P."/>
            <person name="Sykes S."/>
            <person name="Wortman J."/>
            <person name="Nusbaum C."/>
            <person name="Birren B."/>
        </authorList>
    </citation>
    <scope>NUCLEOTIDE SEQUENCE [LARGE SCALE GENOMIC DNA]</scope>
    <source>
        <strain evidence="3">MINIMUS1</strain>
    </source>
</reference>
<accession>A0A182WG01</accession>
<keyword evidence="3" id="KW-1185">Reference proteome</keyword>
<name>A0A182WG01_9DIPT</name>
<evidence type="ECO:0000313" key="3">
    <source>
        <dbReference type="Proteomes" id="UP000075920"/>
    </source>
</evidence>
<feature type="compositionally biased region" description="Basic and acidic residues" evidence="1">
    <location>
        <begin position="73"/>
        <end position="86"/>
    </location>
</feature>
<proteinExistence type="predicted"/>
<protein>
    <submittedName>
        <fullName evidence="2">Uncharacterized protein</fullName>
    </submittedName>
</protein>
<evidence type="ECO:0000313" key="2">
    <source>
        <dbReference type="EnsemblMetazoa" id="AMIN009299-PA"/>
    </source>
</evidence>
<dbReference type="AlphaFoldDB" id="A0A182WG01"/>
<reference evidence="2" key="2">
    <citation type="submission" date="2020-05" db="UniProtKB">
        <authorList>
            <consortium name="EnsemblMetazoa"/>
        </authorList>
    </citation>
    <scope>IDENTIFICATION</scope>
    <source>
        <strain evidence="2">MINIMUS1</strain>
    </source>
</reference>
<dbReference type="VEuPathDB" id="VectorBase:AMIN009299"/>
<sequence length="164" mass="17574">MESCPGIALIGSSVSTGGIVWRACKNESAVCESTILITTADWSSAYVTDHTRILGAGRSFQPLYSNRMSQQHAEPHTDKGIKEKSALDPARSSGENVVENKGPGFRDTASHRVLSTDNETHANVGKLTHTTASIVGPLFHRVHEVVVEILVLPRSAGMPRSKGV</sequence>
<organism evidence="2 3">
    <name type="scientific">Anopheles minimus</name>
    <dbReference type="NCBI Taxonomy" id="112268"/>
    <lineage>
        <taxon>Eukaryota</taxon>
        <taxon>Metazoa</taxon>
        <taxon>Ecdysozoa</taxon>
        <taxon>Arthropoda</taxon>
        <taxon>Hexapoda</taxon>
        <taxon>Insecta</taxon>
        <taxon>Pterygota</taxon>
        <taxon>Neoptera</taxon>
        <taxon>Endopterygota</taxon>
        <taxon>Diptera</taxon>
        <taxon>Nematocera</taxon>
        <taxon>Culicoidea</taxon>
        <taxon>Culicidae</taxon>
        <taxon>Anophelinae</taxon>
        <taxon>Anopheles</taxon>
    </lineage>
</organism>
<feature type="region of interest" description="Disordered" evidence="1">
    <location>
        <begin position="67"/>
        <end position="109"/>
    </location>
</feature>
<evidence type="ECO:0000256" key="1">
    <source>
        <dbReference type="SAM" id="MobiDB-lite"/>
    </source>
</evidence>
<dbReference type="EnsemblMetazoa" id="AMIN009299-RA">
    <property type="protein sequence ID" value="AMIN009299-PA"/>
    <property type="gene ID" value="AMIN009299"/>
</dbReference>
<dbReference type="Proteomes" id="UP000075920">
    <property type="component" value="Unassembled WGS sequence"/>
</dbReference>